<gene>
    <name evidence="1" type="ORF">ORPV_549</name>
</gene>
<organism evidence="1">
    <name type="scientific">Orpheovirus IHUMI-LCC2</name>
    <dbReference type="NCBI Taxonomy" id="2023057"/>
    <lineage>
        <taxon>Viruses</taxon>
        <taxon>Varidnaviria</taxon>
        <taxon>Bamfordvirae</taxon>
        <taxon>Nucleocytoviricota</taxon>
        <taxon>Megaviricetes</taxon>
        <taxon>Pimascovirales</taxon>
        <taxon>Ocovirineae</taxon>
        <taxon>Orpheoviridae</taxon>
        <taxon>Alphaorpheovirus</taxon>
        <taxon>Alphaorpheovirus massiliense</taxon>
    </lineage>
</organism>
<dbReference type="GO" id="GO:0016787">
    <property type="term" value="F:hydrolase activity"/>
    <property type="evidence" value="ECO:0007669"/>
    <property type="project" value="UniProtKB-KW"/>
</dbReference>
<accession>A0A2I2L4J5</accession>
<dbReference type="EMBL" id="LT906555">
    <property type="protein sequence ID" value="SNW62453.1"/>
    <property type="molecule type" value="Genomic_DNA"/>
</dbReference>
<dbReference type="PANTHER" id="PTHR12277">
    <property type="entry name" value="ALPHA/BETA HYDROLASE DOMAIN-CONTAINING PROTEIN"/>
    <property type="match status" value="1"/>
</dbReference>
<keyword evidence="2" id="KW-1185">Reference proteome</keyword>
<dbReference type="KEGG" id="vg:35382349"/>
<keyword evidence="1" id="KW-0378">Hydrolase</keyword>
<name>A0A2I2L4J5_9VIRU</name>
<reference evidence="1" key="1">
    <citation type="submission" date="2017-08" db="EMBL/GenBank/DDBJ databases">
        <authorList>
            <consortium name="Urmite Genomes"/>
        </authorList>
    </citation>
    <scope>NUCLEOTIDE SEQUENCE [LARGE SCALE GENOMIC DNA]</scope>
    <source>
        <strain evidence="1">IHUMI-LCC2</strain>
    </source>
</reference>
<dbReference type="SUPFAM" id="SSF53474">
    <property type="entry name" value="alpha/beta-Hydrolases"/>
    <property type="match status" value="1"/>
</dbReference>
<dbReference type="InterPro" id="IPR029058">
    <property type="entry name" value="AB_hydrolase_fold"/>
</dbReference>
<dbReference type="RefSeq" id="YP_009448755.1">
    <property type="nucleotide sequence ID" value="NC_036594.1"/>
</dbReference>
<dbReference type="GeneID" id="35382349"/>
<protein>
    <submittedName>
        <fullName evidence="1">Alpha/Beta hydrolase</fullName>
    </submittedName>
</protein>
<evidence type="ECO:0000313" key="1">
    <source>
        <dbReference type="EMBL" id="SNW62453.1"/>
    </source>
</evidence>
<dbReference type="Proteomes" id="UP000236316">
    <property type="component" value="Segment"/>
</dbReference>
<sequence>MGNIVDSFVFLPPQYSNNTRPEIPDDWIFIESTSGYRIPCLYKKTSSKYTIIYSHGNAEDLYMLDTWIRYLSTITPISIIAYDYTGYGASYSPIDKQIYPSEYNCYEDIYSIYRFLINNGVDSNNIIAFGRSLGTGPSCYLAQHHQLGGLILQSAYMSIDKVKIPFSVPGLERFNNLNRISTIKCKVVFIHGKEDQYIPLIHSQTLSNKCGQRNVYWWVDGGGHNDLEYVSGEEYINNMRLFLDSVFN</sequence>
<proteinExistence type="predicted"/>
<dbReference type="PANTHER" id="PTHR12277:SF81">
    <property type="entry name" value="PROTEIN ABHD13"/>
    <property type="match status" value="1"/>
</dbReference>
<dbReference type="Gene3D" id="3.40.50.1820">
    <property type="entry name" value="alpha/beta hydrolase"/>
    <property type="match status" value="2"/>
</dbReference>
<evidence type="ECO:0000313" key="2">
    <source>
        <dbReference type="Proteomes" id="UP000236316"/>
    </source>
</evidence>